<evidence type="ECO:0000313" key="2">
    <source>
        <dbReference type="Proteomes" id="UP000308828"/>
    </source>
</evidence>
<gene>
    <name evidence="1" type="ORF">FAA97_17210</name>
</gene>
<sequence>MFKDNRLSMSADGDSLTLAVTNARRERVCNTVCDMHECIISGCTVADTVGFLMDRLLSLEPRDVPEQR</sequence>
<keyword evidence="2" id="KW-1185">Reference proteome</keyword>
<proteinExistence type="predicted"/>
<comment type="caution">
    <text evidence="1">The sequence shown here is derived from an EMBL/GenBank/DDBJ whole genome shotgun (WGS) entry which is preliminary data.</text>
</comment>
<name>A0A4S8NTV5_9HYPH</name>
<dbReference type="EMBL" id="STGV01000006">
    <property type="protein sequence ID" value="THV20933.1"/>
    <property type="molecule type" value="Genomic_DNA"/>
</dbReference>
<organism evidence="1 2">
    <name type="scientific">Peteryoungia ipomoeae</name>
    <dbReference type="NCBI Taxonomy" id="1210932"/>
    <lineage>
        <taxon>Bacteria</taxon>
        <taxon>Pseudomonadati</taxon>
        <taxon>Pseudomonadota</taxon>
        <taxon>Alphaproteobacteria</taxon>
        <taxon>Hyphomicrobiales</taxon>
        <taxon>Rhizobiaceae</taxon>
        <taxon>Peteryoungia</taxon>
    </lineage>
</organism>
<reference evidence="1 2" key="1">
    <citation type="submission" date="2019-04" db="EMBL/GenBank/DDBJ databases">
        <title>Genome sequence of strain shin9-1.</title>
        <authorList>
            <person name="Gao J."/>
            <person name="Sun J."/>
        </authorList>
    </citation>
    <scope>NUCLEOTIDE SEQUENCE [LARGE SCALE GENOMIC DNA]</scope>
    <source>
        <strain evidence="2">shin9-1</strain>
    </source>
</reference>
<evidence type="ECO:0000313" key="1">
    <source>
        <dbReference type="EMBL" id="THV20933.1"/>
    </source>
</evidence>
<dbReference type="AlphaFoldDB" id="A0A4S8NTV5"/>
<protein>
    <submittedName>
        <fullName evidence="1">Uncharacterized protein</fullName>
    </submittedName>
</protein>
<dbReference type="RefSeq" id="WP_136599793.1">
    <property type="nucleotide sequence ID" value="NZ_STGV01000006.1"/>
</dbReference>
<dbReference type="Proteomes" id="UP000308828">
    <property type="component" value="Unassembled WGS sequence"/>
</dbReference>
<accession>A0A4S8NTV5</accession>